<dbReference type="Proteomes" id="UP000275473">
    <property type="component" value="Unassembled WGS sequence"/>
</dbReference>
<protein>
    <submittedName>
        <fullName evidence="2">Uncharacterized protein</fullName>
    </submittedName>
</protein>
<name>A0A3M8P499_9BACL</name>
<dbReference type="OrthoDB" id="1906856at2"/>
<evidence type="ECO:0000313" key="3">
    <source>
        <dbReference type="Proteomes" id="UP000275473"/>
    </source>
</evidence>
<organism evidence="2 3">
    <name type="scientific">Planococcus salinus</name>
    <dbReference type="NCBI Taxonomy" id="1848460"/>
    <lineage>
        <taxon>Bacteria</taxon>
        <taxon>Bacillati</taxon>
        <taxon>Bacillota</taxon>
        <taxon>Bacilli</taxon>
        <taxon>Bacillales</taxon>
        <taxon>Caryophanaceae</taxon>
        <taxon>Planococcus</taxon>
    </lineage>
</organism>
<comment type="caution">
    <text evidence="2">The sequence shown here is derived from an EMBL/GenBank/DDBJ whole genome shotgun (WGS) entry which is preliminary data.</text>
</comment>
<sequence>MKRFINYWQDPIFSMMFWTDIVRSRTHALIVSAFLAAIATILQAAGGFLPGVGFFISPFATLPIVVAVCVSILGGFFAYIVAIGLLLMLQPAELFIFPFTTGLLGLVMGLSFKILKRRLPVVLLSGMSLFAGISFVALVLQFPLFGPSSPVHPMVWSAILVFSIVYSFIWMEISRFFVRRIISALKSLEA</sequence>
<gene>
    <name evidence="2" type="ORF">EEX84_15575</name>
</gene>
<proteinExistence type="predicted"/>
<accession>A0A3M8P499</accession>
<feature type="transmembrane region" description="Helical" evidence="1">
    <location>
        <begin position="28"/>
        <end position="52"/>
    </location>
</feature>
<keyword evidence="1" id="KW-0812">Transmembrane</keyword>
<dbReference type="AlphaFoldDB" id="A0A3M8P499"/>
<reference evidence="2 3" key="1">
    <citation type="journal article" date="2018" name="Int. J. Syst. Evol. Microbiol.">
        <title>Planococcus salinus sp. nov., a moderately halophilic bacterium isolated from a saline-alkali soil.</title>
        <authorList>
            <person name="Gan L."/>
        </authorList>
    </citation>
    <scope>NUCLEOTIDE SEQUENCE [LARGE SCALE GENOMIC DNA]</scope>
    <source>
        <strain evidence="2 3">LCB217</strain>
    </source>
</reference>
<keyword evidence="1" id="KW-0472">Membrane</keyword>
<feature type="transmembrane region" description="Helical" evidence="1">
    <location>
        <begin position="122"/>
        <end position="142"/>
    </location>
</feature>
<keyword evidence="1" id="KW-1133">Transmembrane helix</keyword>
<feature type="transmembrane region" description="Helical" evidence="1">
    <location>
        <begin position="64"/>
        <end position="89"/>
    </location>
</feature>
<feature type="transmembrane region" description="Helical" evidence="1">
    <location>
        <begin position="154"/>
        <end position="173"/>
    </location>
</feature>
<dbReference type="RefSeq" id="WP_123166572.1">
    <property type="nucleotide sequence ID" value="NZ_RIAX01000019.1"/>
</dbReference>
<dbReference type="EMBL" id="RIAX01000019">
    <property type="protein sequence ID" value="RNF38221.1"/>
    <property type="molecule type" value="Genomic_DNA"/>
</dbReference>
<keyword evidence="3" id="KW-1185">Reference proteome</keyword>
<evidence type="ECO:0000256" key="1">
    <source>
        <dbReference type="SAM" id="Phobius"/>
    </source>
</evidence>
<feature type="transmembrane region" description="Helical" evidence="1">
    <location>
        <begin position="95"/>
        <end position="115"/>
    </location>
</feature>
<evidence type="ECO:0000313" key="2">
    <source>
        <dbReference type="EMBL" id="RNF38221.1"/>
    </source>
</evidence>